<dbReference type="InterPro" id="IPR011032">
    <property type="entry name" value="GroES-like_sf"/>
</dbReference>
<dbReference type="SMART" id="SM00829">
    <property type="entry name" value="PKS_ER"/>
    <property type="match status" value="1"/>
</dbReference>
<protein>
    <submittedName>
        <fullName evidence="3">NADPH:quinone oxidoreductase</fullName>
    </submittedName>
</protein>
<gene>
    <name evidence="3" type="ORF">HFRIS_006073</name>
</gene>
<dbReference type="Pfam" id="PF13602">
    <property type="entry name" value="ADH_zinc_N_2"/>
    <property type="match status" value="1"/>
</dbReference>
<dbReference type="InterPro" id="IPR020843">
    <property type="entry name" value="ER"/>
</dbReference>
<organism evidence="3 4">
    <name type="scientific">Herbaspirillum frisingense GSF30</name>
    <dbReference type="NCBI Taxonomy" id="864073"/>
    <lineage>
        <taxon>Bacteria</taxon>
        <taxon>Pseudomonadati</taxon>
        <taxon>Pseudomonadota</taxon>
        <taxon>Betaproteobacteria</taxon>
        <taxon>Burkholderiales</taxon>
        <taxon>Oxalobacteraceae</taxon>
        <taxon>Herbaspirillum</taxon>
    </lineage>
</organism>
<dbReference type="Proteomes" id="UP000006772">
    <property type="component" value="Unassembled WGS sequence"/>
</dbReference>
<dbReference type="Pfam" id="PF08240">
    <property type="entry name" value="ADH_N"/>
    <property type="match status" value="1"/>
</dbReference>
<evidence type="ECO:0000313" key="3">
    <source>
        <dbReference type="EMBL" id="EOA05636.1"/>
    </source>
</evidence>
<dbReference type="PANTHER" id="PTHR44154">
    <property type="entry name" value="QUINONE OXIDOREDUCTASE"/>
    <property type="match status" value="1"/>
</dbReference>
<dbReference type="SUPFAM" id="SSF50129">
    <property type="entry name" value="GroES-like"/>
    <property type="match status" value="1"/>
</dbReference>
<dbReference type="InterPro" id="IPR051603">
    <property type="entry name" value="Zinc-ADH_QOR/CCCR"/>
</dbReference>
<dbReference type="SUPFAM" id="SSF51735">
    <property type="entry name" value="NAD(P)-binding Rossmann-fold domains"/>
    <property type="match status" value="1"/>
</dbReference>
<dbReference type="CDD" id="cd05289">
    <property type="entry name" value="MDR_like_2"/>
    <property type="match status" value="1"/>
</dbReference>
<accession>A0AAI9IG73</accession>
<name>A0AAI9IG73_9BURK</name>
<evidence type="ECO:0000256" key="1">
    <source>
        <dbReference type="ARBA" id="ARBA00022857"/>
    </source>
</evidence>
<dbReference type="EMBL" id="AEEC02000006">
    <property type="protein sequence ID" value="EOA05636.1"/>
    <property type="molecule type" value="Genomic_DNA"/>
</dbReference>
<keyword evidence="1" id="KW-0521">NADP</keyword>
<dbReference type="Gene3D" id="3.40.50.720">
    <property type="entry name" value="NAD(P)-binding Rossmann-like Domain"/>
    <property type="match status" value="1"/>
</dbReference>
<dbReference type="PANTHER" id="PTHR44154:SF1">
    <property type="entry name" value="QUINONE OXIDOREDUCTASE"/>
    <property type="match status" value="1"/>
</dbReference>
<dbReference type="Gene3D" id="3.90.180.10">
    <property type="entry name" value="Medium-chain alcohol dehydrogenases, catalytic domain"/>
    <property type="match status" value="1"/>
</dbReference>
<comment type="caution">
    <text evidence="3">The sequence shown here is derived from an EMBL/GenBank/DDBJ whole genome shotgun (WGS) entry which is preliminary data.</text>
</comment>
<evidence type="ECO:0000313" key="4">
    <source>
        <dbReference type="Proteomes" id="UP000006772"/>
    </source>
</evidence>
<dbReference type="InterPro" id="IPR036291">
    <property type="entry name" value="NAD(P)-bd_dom_sf"/>
</dbReference>
<feature type="domain" description="Enoyl reductase (ER)" evidence="2">
    <location>
        <begin position="29"/>
        <end position="325"/>
    </location>
</feature>
<evidence type="ECO:0000259" key="2">
    <source>
        <dbReference type="SMART" id="SM00829"/>
    </source>
</evidence>
<proteinExistence type="predicted"/>
<reference evidence="3 4" key="1">
    <citation type="journal article" date="2013" name="Front. Microbiol.">
        <title>The genome of the endophytic bacterium H. frisingense GSF30(T) identifies diverse strategies in the Herbaspirillum genus to interact with plants.</title>
        <authorList>
            <person name="Straub D."/>
            <person name="Rothballer M."/>
            <person name="Hartmann A."/>
            <person name="Ludewig U."/>
        </authorList>
    </citation>
    <scope>NUCLEOTIDE SEQUENCE [LARGE SCALE GENOMIC DNA]</scope>
    <source>
        <strain evidence="3 4">GSF30</strain>
    </source>
</reference>
<sequence>MQPACNDTAGCSFFCPCQPVRAIAYHRYGPPSVLEPSDLDELPLAPDQVQVAMHAAGVAPVDTKLRAGLLQHLLPLSLPKVPGRDGAGVITAIGADVQGLQVGDEVCVMPGMLGRGTTLECAVLPQQQVVRKPASLSMQEGAALLQPGASAWIPLLRTARIQPGMRVLIHAGSGAVGSLMVQLAAHLGADVTATCRSSNVDYVAGLGARQVIAYDRDDFSAVREQDVVIDLVGGATHDRSYPLLRRGGHLVWLVAAPIRDRGSEFGVTVTRSLIEEDQQVLQQVVDLAAQGVWRPAISAVLPMAEIARAHQMLEEGAVTRGRLVLEIN</sequence>
<dbReference type="GO" id="GO:0016491">
    <property type="term" value="F:oxidoreductase activity"/>
    <property type="evidence" value="ECO:0007669"/>
    <property type="project" value="InterPro"/>
</dbReference>
<dbReference type="InterPro" id="IPR013154">
    <property type="entry name" value="ADH-like_N"/>
</dbReference>
<dbReference type="AlphaFoldDB" id="A0AAI9IG73"/>